<dbReference type="CDD" id="cd00090">
    <property type="entry name" value="HTH_ARSR"/>
    <property type="match status" value="1"/>
</dbReference>
<feature type="domain" description="HTH arsR-type" evidence="4">
    <location>
        <begin position="231"/>
        <end position="335"/>
    </location>
</feature>
<accession>A0A5P2BIH3</accession>
<dbReference type="SMART" id="SM00418">
    <property type="entry name" value="HTH_ARSR"/>
    <property type="match status" value="1"/>
</dbReference>
<dbReference type="EMBL" id="CP029193">
    <property type="protein sequence ID" value="QES29538.1"/>
    <property type="molecule type" value="Genomic_DNA"/>
</dbReference>
<evidence type="ECO:0000313" key="5">
    <source>
        <dbReference type="EMBL" id="QES29538.1"/>
    </source>
</evidence>
<sequence length="337" mass="36891">MPFHIHFGQDDLLRCRFAVSPLWETQEAVRTLKRPDRHAYHPRWLRRIREAARDLDLSALWLLMPRRGHSPDFLGPPPIGPAARFEEEIAGVRAADPVAARDDMARALACTPGAVDSPRGRAMLADPAGAVLELADALEAAWHALIEPEWPRLRALLEADVAFHSRRLAEVGLGGLLPELDRRLAWDTGTFTVEWHDEHVRHLTGEGLILIPSVFSWPDVVSGFDAPWQPTLAYPVRGVAGLWAEPSDRTPEALVRLLGRGRATVLAALDAPATTSELAHRLGLAPSTVSAHLAALRGAGLLVSRRYGHRVIYECTPLGTALATGGGVAQDRDQSFM</sequence>
<dbReference type="OrthoDB" id="3460651at2"/>
<name>A0A5P2BIH3_STRVZ</name>
<dbReference type="GO" id="GO:0003700">
    <property type="term" value="F:DNA-binding transcription factor activity"/>
    <property type="evidence" value="ECO:0007669"/>
    <property type="project" value="InterPro"/>
</dbReference>
<evidence type="ECO:0000256" key="1">
    <source>
        <dbReference type="ARBA" id="ARBA00023015"/>
    </source>
</evidence>
<dbReference type="Pfam" id="PF19361">
    <property type="entry name" value="DUF5937"/>
    <property type="match status" value="1"/>
</dbReference>
<dbReference type="InterPro" id="IPR036390">
    <property type="entry name" value="WH_DNA-bd_sf"/>
</dbReference>
<dbReference type="InterPro" id="IPR045981">
    <property type="entry name" value="DUF5937"/>
</dbReference>
<dbReference type="InterPro" id="IPR011991">
    <property type="entry name" value="ArsR-like_HTH"/>
</dbReference>
<evidence type="ECO:0000259" key="4">
    <source>
        <dbReference type="PROSITE" id="PS50987"/>
    </source>
</evidence>
<dbReference type="InterPro" id="IPR036388">
    <property type="entry name" value="WH-like_DNA-bd_sf"/>
</dbReference>
<dbReference type="Gene3D" id="1.10.10.10">
    <property type="entry name" value="Winged helix-like DNA-binding domain superfamily/Winged helix DNA-binding domain"/>
    <property type="match status" value="1"/>
</dbReference>
<dbReference type="SMART" id="SM00419">
    <property type="entry name" value="HTH_CRP"/>
    <property type="match status" value="1"/>
</dbReference>
<keyword evidence="2" id="KW-0238">DNA-binding</keyword>
<evidence type="ECO:0000256" key="2">
    <source>
        <dbReference type="ARBA" id="ARBA00023125"/>
    </source>
</evidence>
<dbReference type="Pfam" id="PF12840">
    <property type="entry name" value="HTH_20"/>
    <property type="match status" value="1"/>
</dbReference>
<dbReference type="AlphaFoldDB" id="A0A5P2BIH3"/>
<dbReference type="PANTHER" id="PTHR43132">
    <property type="entry name" value="ARSENICAL RESISTANCE OPERON REPRESSOR ARSR-RELATED"/>
    <property type="match status" value="1"/>
</dbReference>
<keyword evidence="6" id="KW-1185">Reference proteome</keyword>
<evidence type="ECO:0000256" key="3">
    <source>
        <dbReference type="ARBA" id="ARBA00023163"/>
    </source>
</evidence>
<keyword evidence="1" id="KW-0805">Transcription regulation</keyword>
<protein>
    <submittedName>
        <fullName evidence="5">Transcriptional regulator</fullName>
    </submittedName>
</protein>
<dbReference type="InterPro" id="IPR051011">
    <property type="entry name" value="Metal_resp_trans_reg"/>
</dbReference>
<gene>
    <name evidence="5" type="ORF">DEJ47_26595</name>
</gene>
<dbReference type="RefSeq" id="WP_150172341.1">
    <property type="nucleotide sequence ID" value="NZ_CP029193.1"/>
</dbReference>
<dbReference type="PANTHER" id="PTHR43132:SF8">
    <property type="entry name" value="HTH-TYPE TRANSCRIPTIONAL REGULATOR KMTR"/>
    <property type="match status" value="1"/>
</dbReference>
<organism evidence="5 6">
    <name type="scientific">Streptomyces venezuelae</name>
    <dbReference type="NCBI Taxonomy" id="54571"/>
    <lineage>
        <taxon>Bacteria</taxon>
        <taxon>Bacillati</taxon>
        <taxon>Actinomycetota</taxon>
        <taxon>Actinomycetes</taxon>
        <taxon>Kitasatosporales</taxon>
        <taxon>Streptomycetaceae</taxon>
        <taxon>Streptomyces</taxon>
    </lineage>
</organism>
<dbReference type="PROSITE" id="PS50987">
    <property type="entry name" value="HTH_ARSR_2"/>
    <property type="match status" value="1"/>
</dbReference>
<dbReference type="InterPro" id="IPR001845">
    <property type="entry name" value="HTH_ArsR_DNA-bd_dom"/>
</dbReference>
<dbReference type="InterPro" id="IPR012318">
    <property type="entry name" value="HTH_CRP"/>
</dbReference>
<evidence type="ECO:0000313" key="6">
    <source>
        <dbReference type="Proteomes" id="UP000323046"/>
    </source>
</evidence>
<dbReference type="Proteomes" id="UP000323046">
    <property type="component" value="Chromosome"/>
</dbReference>
<dbReference type="GO" id="GO:0003677">
    <property type="term" value="F:DNA binding"/>
    <property type="evidence" value="ECO:0007669"/>
    <property type="project" value="UniProtKB-KW"/>
</dbReference>
<dbReference type="SUPFAM" id="SSF46785">
    <property type="entry name" value="Winged helix' DNA-binding domain"/>
    <property type="match status" value="1"/>
</dbReference>
<proteinExistence type="predicted"/>
<keyword evidence="3" id="KW-0804">Transcription</keyword>
<reference evidence="5 6" key="1">
    <citation type="submission" date="2018-05" db="EMBL/GenBank/DDBJ databases">
        <title>Streptomyces venezuelae.</title>
        <authorList>
            <person name="Kim W."/>
            <person name="Lee N."/>
            <person name="Cho B.-K."/>
        </authorList>
    </citation>
    <scope>NUCLEOTIDE SEQUENCE [LARGE SCALE GENOMIC DNA]</scope>
    <source>
        <strain evidence="5 6">ATCC 14583</strain>
    </source>
</reference>